<keyword evidence="3" id="KW-0862">Zinc</keyword>
<keyword evidence="2 6" id="KW-0863">Zinc-finger</keyword>
<evidence type="ECO:0000256" key="5">
    <source>
        <dbReference type="ARBA" id="ARBA00023163"/>
    </source>
</evidence>
<evidence type="ECO:0000256" key="1">
    <source>
        <dbReference type="ARBA" id="ARBA00022723"/>
    </source>
</evidence>
<dbReference type="InterPro" id="IPR013083">
    <property type="entry name" value="Znf_RING/FYVE/PHD"/>
</dbReference>
<feature type="compositionally biased region" description="Polar residues" evidence="7">
    <location>
        <begin position="670"/>
        <end position="681"/>
    </location>
</feature>
<dbReference type="SMART" id="SM00249">
    <property type="entry name" value="PHD"/>
    <property type="match status" value="1"/>
</dbReference>
<dbReference type="Pfam" id="PF23121">
    <property type="entry name" value="SPOC_AIPP2"/>
    <property type="match status" value="1"/>
</dbReference>
<dbReference type="GO" id="GO:0034244">
    <property type="term" value="P:negative regulation of transcription elongation by RNA polymerase II"/>
    <property type="evidence" value="ECO:0007669"/>
    <property type="project" value="InterPro"/>
</dbReference>
<feature type="region of interest" description="Disordered" evidence="7">
    <location>
        <begin position="1239"/>
        <end position="1268"/>
    </location>
</feature>
<accession>A0A7N1A8S3</accession>
<feature type="compositionally biased region" description="Polar residues" evidence="7">
    <location>
        <begin position="1246"/>
        <end position="1262"/>
    </location>
</feature>
<proteinExistence type="predicted"/>
<dbReference type="InterPro" id="IPR049914">
    <property type="entry name" value="PHD1-3/5-6"/>
</dbReference>
<evidence type="ECO:0000256" key="6">
    <source>
        <dbReference type="PROSITE-ProRule" id="PRU00146"/>
    </source>
</evidence>
<sequence>MAESGTCNVCSAPCASCMHFNRLVTGIKTEGSSAEAICGNTSSQHSTNKSVDVNPLKKRSFDNLQDTASVTSNYESVSENIKNKDTVRTYCLSEDVTYPDLSAAGSPGRAHVSRSLASASSVNVSNKCDQKKTEECLEGHDEYSNRVDYTMIDKGNNIENAKKLQNLSIPNNSGVLKLVKGDNSQNPPPTTGPCAELDEGRHSKSDKDRNDSIISYQGGSSFSLVARKLESRELDFDQSNKASPIVSSSDVSVYPRMKTEVKIEKDSNYLPEESLDVVSTSKGTSNDLTKLPVMQQQSLESHSGDESEEIVEHDVNICDICGDAGREDLLATCSGCSDGAEHTYCMYEKMEKVPEGEWFCEECRLADKIRKQRDMVEEAVKGHLYSRSRSLQKNLSVKLDLKESYVEGNRTETYTPATQSRKRQLDKVDSVITPKRQAIEIAKDLTVASTPRRLSRDGSFNSTAQEKVNKSSYLPSHRIHNLSPQPQTDKVCAGPLSKSNSFNALSWKPKGNSMDNMPHKQKGPREPSDAKDGANRLMARSLSLRPANLGRPNAAEPKVIMLSPKSSHGSDMKGFKKLKEPLSFERRKSFRDERTPSMSSSLGSASGTDQKVGSWENGLVSSDYNSKDSKAALSDGKITPLPKLIGHASRRTSDMSEKKLNKTHVKDESASNTAAKHSSNVDAILNPDLPSPREASNPVVKNADSTSRSRLGSLSSNLCQRCKEPITAAHVCVISSPRVSAADSSAGRVAVEDADKVNPVKAALHAAALLKKSVICKKSKSPDPENFDEQPVLMPNSNGGHAPQDLLSGSNYMKNTSSAEKKHIGKSTLHIFGTVSGQESSINSVNKSYFSSKEHFSSNSMIVDSVVTGDGKSNCKTLPTQSFPPMWAAPTSAIPELEYIWQGDFEVNRNGEKVADMHPGFQAHLSTFASPKVMEAVHKFSPKLSLMEIPRVTVWPAQFRETGATEDNIALYFFARDIESYEKHYKILLDKMMRNDVALKGNINGVELLIFPSSQLPQKSQRWNMLFFMWGVFHIKKHNCQSQVAGLIRKPDTHRGSCIIASDASPSIPMTAHPVLDSKQLNSDFVRHSGSGRSSDCAQSCSKWSSTNNFGEEHTRSMDCEVKPKPTLIGAITAGEAMYGNKCMLVDERSVIDGQGISPDNQELCYASQGIDSLGNDENEAKRVKMERKIKNEESDVKPSLKKEPSMKHLPVKEYDCGQANNKTPFNVYLTEIASPVSDGEESKSALASSGSKDLTIGCSTSNDHHTGSRISSQKIMYDLNLDARHFLEESGTAEGFLSAAESPQSIDVLGVSSARWDLNSSANDVQVDGDSKDRQEPEPGLPSLDLSLCADTESFHPRSGALPLFVEMAEPCVGGAERKEDAPAASLSLSLAFPGMGENQLKQASMRTDQLNGPIQAKPPFLIFGGLAEK</sequence>
<name>A0A7N1A8S3_KALFE</name>
<dbReference type="InterPro" id="IPR019787">
    <property type="entry name" value="Znf_PHD-finger"/>
</dbReference>
<dbReference type="Proteomes" id="UP000594263">
    <property type="component" value="Unplaced"/>
</dbReference>
<dbReference type="Gene3D" id="3.30.40.10">
    <property type="entry name" value="Zinc/RING finger domain, C3HC4 (zinc finger)"/>
    <property type="match status" value="1"/>
</dbReference>
<dbReference type="GO" id="GO:0008270">
    <property type="term" value="F:zinc ion binding"/>
    <property type="evidence" value="ECO:0007669"/>
    <property type="project" value="UniProtKB-KW"/>
</dbReference>
<dbReference type="InterPro" id="IPR001965">
    <property type="entry name" value="Znf_PHD"/>
</dbReference>
<evidence type="ECO:0000256" key="7">
    <source>
        <dbReference type="SAM" id="MobiDB-lite"/>
    </source>
</evidence>
<dbReference type="PROSITE" id="PS50016">
    <property type="entry name" value="ZF_PHD_2"/>
    <property type="match status" value="1"/>
</dbReference>
<feature type="compositionally biased region" description="Basic and acidic residues" evidence="7">
    <location>
        <begin position="198"/>
        <end position="211"/>
    </location>
</feature>
<feature type="region of interest" description="Disordered" evidence="7">
    <location>
        <begin position="175"/>
        <end position="215"/>
    </location>
</feature>
<dbReference type="SUPFAM" id="SSF57903">
    <property type="entry name" value="FYVE/PHD zinc finger"/>
    <property type="match status" value="1"/>
</dbReference>
<dbReference type="EnsemblPlants" id="Kaladp0538s0008.1.v1.1">
    <property type="protein sequence ID" value="Kaladp0538s0008.1.v1.1"/>
    <property type="gene ID" value="Kaladp0538s0008.v1.1"/>
</dbReference>
<feature type="compositionally biased region" description="Basic and acidic residues" evidence="7">
    <location>
        <begin position="651"/>
        <end position="669"/>
    </location>
</feature>
<feature type="region of interest" description="Disordered" evidence="7">
    <location>
        <begin position="586"/>
        <end position="711"/>
    </location>
</feature>
<keyword evidence="5" id="KW-0804">Transcription</keyword>
<dbReference type="Gramene" id="Kaladp0538s0008.1.v1.1">
    <property type="protein sequence ID" value="Kaladp0538s0008.1.v1.1"/>
    <property type="gene ID" value="Kaladp0538s0008.v1.1"/>
</dbReference>
<dbReference type="InterPro" id="IPR011011">
    <property type="entry name" value="Znf_FYVE_PHD"/>
</dbReference>
<evidence type="ECO:0000256" key="2">
    <source>
        <dbReference type="ARBA" id="ARBA00022771"/>
    </source>
</evidence>
<dbReference type="PANTHER" id="PTHR33304:SF9">
    <property type="entry name" value="RING_FYVE_PHD ZINC FINGER SUPERFAMILY PROTEIN"/>
    <property type="match status" value="1"/>
</dbReference>
<evidence type="ECO:0000256" key="4">
    <source>
        <dbReference type="ARBA" id="ARBA00023015"/>
    </source>
</evidence>
<keyword evidence="10" id="KW-1185">Reference proteome</keyword>
<organism evidence="9 10">
    <name type="scientific">Kalanchoe fedtschenkoi</name>
    <name type="common">Lavender scallops</name>
    <name type="synonym">South American air plant</name>
    <dbReference type="NCBI Taxonomy" id="63787"/>
    <lineage>
        <taxon>Eukaryota</taxon>
        <taxon>Viridiplantae</taxon>
        <taxon>Streptophyta</taxon>
        <taxon>Embryophyta</taxon>
        <taxon>Tracheophyta</taxon>
        <taxon>Spermatophyta</taxon>
        <taxon>Magnoliopsida</taxon>
        <taxon>eudicotyledons</taxon>
        <taxon>Gunneridae</taxon>
        <taxon>Pentapetalae</taxon>
        <taxon>Saxifragales</taxon>
        <taxon>Crassulaceae</taxon>
        <taxon>Kalanchoe</taxon>
    </lineage>
</organism>
<protein>
    <recommendedName>
        <fullName evidence="8">PHD-type domain-containing protein</fullName>
    </recommendedName>
</protein>
<evidence type="ECO:0000256" key="3">
    <source>
        <dbReference type="ARBA" id="ARBA00022833"/>
    </source>
</evidence>
<evidence type="ECO:0000313" key="9">
    <source>
        <dbReference type="EnsemblPlants" id="Kaladp0538s0008.1.v1.1"/>
    </source>
</evidence>
<feature type="compositionally biased region" description="Basic and acidic residues" evidence="7">
    <location>
        <begin position="586"/>
        <end position="595"/>
    </location>
</feature>
<reference evidence="9" key="1">
    <citation type="submission" date="2021-01" db="UniProtKB">
        <authorList>
            <consortium name="EnsemblPlants"/>
        </authorList>
    </citation>
    <scope>IDENTIFICATION</scope>
</reference>
<keyword evidence="1" id="KW-0479">Metal-binding</keyword>
<feature type="region of interest" description="Disordered" evidence="7">
    <location>
        <begin position="450"/>
        <end position="532"/>
    </location>
</feature>
<feature type="region of interest" description="Disordered" evidence="7">
    <location>
        <begin position="1321"/>
        <end position="1343"/>
    </location>
</feature>
<keyword evidence="4" id="KW-0805">Transcription regulation</keyword>
<feature type="compositionally biased region" description="Low complexity" evidence="7">
    <location>
        <begin position="597"/>
        <end position="606"/>
    </location>
</feature>
<feature type="domain" description="PHD-type" evidence="8">
    <location>
        <begin position="315"/>
        <end position="366"/>
    </location>
</feature>
<dbReference type="PANTHER" id="PTHR33304">
    <property type="match status" value="1"/>
</dbReference>
<feature type="compositionally biased region" description="Polar residues" evidence="7">
    <location>
        <begin position="458"/>
        <end position="474"/>
    </location>
</feature>
<feature type="compositionally biased region" description="Basic and acidic residues" evidence="7">
    <location>
        <begin position="523"/>
        <end position="532"/>
    </location>
</feature>
<dbReference type="GO" id="GO:0140566">
    <property type="term" value="F:histone reader activity"/>
    <property type="evidence" value="ECO:0007669"/>
    <property type="project" value="InterPro"/>
</dbReference>
<evidence type="ECO:0000313" key="10">
    <source>
        <dbReference type="Proteomes" id="UP000594263"/>
    </source>
</evidence>
<dbReference type="InterPro" id="IPR056280">
    <property type="entry name" value="AIPP2-like_SPOC"/>
</dbReference>
<evidence type="ECO:0000259" key="8">
    <source>
        <dbReference type="PROSITE" id="PS50016"/>
    </source>
</evidence>